<dbReference type="AlphaFoldDB" id="A0A0F9VCL9"/>
<evidence type="ECO:0000313" key="1">
    <source>
        <dbReference type="EMBL" id="KKO02906.1"/>
    </source>
</evidence>
<name>A0A0F9VCL9_9ZZZZ</name>
<dbReference type="EMBL" id="LAZR01000029">
    <property type="protein sequence ID" value="KKO02906.1"/>
    <property type="molecule type" value="Genomic_DNA"/>
</dbReference>
<organism evidence="1">
    <name type="scientific">marine sediment metagenome</name>
    <dbReference type="NCBI Taxonomy" id="412755"/>
    <lineage>
        <taxon>unclassified sequences</taxon>
        <taxon>metagenomes</taxon>
        <taxon>ecological metagenomes</taxon>
    </lineage>
</organism>
<protein>
    <recommendedName>
        <fullName evidence="2">DNA-directed DNA polymerase</fullName>
    </recommendedName>
</protein>
<accession>A0A0F9VCL9</accession>
<dbReference type="SUPFAM" id="SSF52540">
    <property type="entry name" value="P-loop containing nucleoside triphosphate hydrolases"/>
    <property type="match status" value="1"/>
</dbReference>
<dbReference type="PANTHER" id="PTHR11669">
    <property type="entry name" value="REPLICATION FACTOR C / DNA POLYMERASE III GAMMA-TAU SUBUNIT"/>
    <property type="match status" value="1"/>
</dbReference>
<reference evidence="1" key="1">
    <citation type="journal article" date="2015" name="Nature">
        <title>Complex archaea that bridge the gap between prokaryotes and eukaryotes.</title>
        <authorList>
            <person name="Spang A."/>
            <person name="Saw J.H."/>
            <person name="Jorgensen S.L."/>
            <person name="Zaremba-Niedzwiedzka K."/>
            <person name="Martijn J."/>
            <person name="Lind A.E."/>
            <person name="van Eijk R."/>
            <person name="Schleper C."/>
            <person name="Guy L."/>
            <person name="Ettema T.J."/>
        </authorList>
    </citation>
    <scope>NUCLEOTIDE SEQUENCE</scope>
</reference>
<evidence type="ECO:0008006" key="2">
    <source>
        <dbReference type="Google" id="ProtNLM"/>
    </source>
</evidence>
<gene>
    <name evidence="1" type="ORF">LCGC14_0103600</name>
</gene>
<dbReference type="InterPro" id="IPR027417">
    <property type="entry name" value="P-loop_NTPase"/>
</dbReference>
<comment type="caution">
    <text evidence="1">The sequence shown here is derived from an EMBL/GenBank/DDBJ whole genome shotgun (WGS) entry which is preliminary data.</text>
</comment>
<sequence length="329" mass="38085">MAIIGHQKQWQFLRKSAELNRFNHAYLFWGQSHLGKRVIAKEFVRLLNCQEDPRHFSNSSSGQTNFTKSSGGCQKCWSCQAFQREIHPDLIFIKSEGKEIKISQIRHLQYFLSFRPHSSLFKAVVLEEAERMNSEAQSCLLKTLEEPSKNSLLFLLTEHPRMLLPTILSRVQTIKFFPVPKSEIKDYLKTHKISSSNIELISSLSFGRPGLALEFSKNPEKLEKAYKTIKEIAEMSQLELADRFQYVKTLASQEHDPKEILESWLRYFRDILRIKIGLPPELEISSSFGYNPSIPQIKQIINSIEKINFLISSTNVNLKLALEQIMLKI</sequence>
<dbReference type="PANTHER" id="PTHR11669:SF8">
    <property type="entry name" value="DNA POLYMERASE III SUBUNIT DELTA"/>
    <property type="match status" value="1"/>
</dbReference>
<dbReference type="Gene3D" id="3.40.50.300">
    <property type="entry name" value="P-loop containing nucleotide triphosphate hydrolases"/>
    <property type="match status" value="1"/>
</dbReference>
<dbReference type="Pfam" id="PF13177">
    <property type="entry name" value="DNA_pol3_delta2"/>
    <property type="match status" value="1"/>
</dbReference>
<dbReference type="InterPro" id="IPR050238">
    <property type="entry name" value="DNA_Rep/Repair_Clamp_Loader"/>
</dbReference>
<dbReference type="GO" id="GO:0006261">
    <property type="term" value="P:DNA-templated DNA replication"/>
    <property type="evidence" value="ECO:0007669"/>
    <property type="project" value="TreeGrafter"/>
</dbReference>
<proteinExistence type="predicted"/>